<reference evidence="2 3" key="1">
    <citation type="journal article" date="2016" name="Mol. Biol. Evol.">
        <title>Comparative Genomics of Early-Diverging Mushroom-Forming Fungi Provides Insights into the Origins of Lignocellulose Decay Capabilities.</title>
        <authorList>
            <person name="Nagy L.G."/>
            <person name="Riley R."/>
            <person name="Tritt A."/>
            <person name="Adam C."/>
            <person name="Daum C."/>
            <person name="Floudas D."/>
            <person name="Sun H."/>
            <person name="Yadav J.S."/>
            <person name="Pangilinan J."/>
            <person name="Larsson K.H."/>
            <person name="Matsuura K."/>
            <person name="Barry K."/>
            <person name="Labutti K."/>
            <person name="Kuo R."/>
            <person name="Ohm R.A."/>
            <person name="Bhattacharya S.S."/>
            <person name="Shirouzu T."/>
            <person name="Yoshinaga Y."/>
            <person name="Martin F.M."/>
            <person name="Grigoriev I.V."/>
            <person name="Hibbett D.S."/>
        </authorList>
    </citation>
    <scope>NUCLEOTIDE SEQUENCE [LARGE SCALE GENOMIC DNA]</scope>
    <source>
        <strain evidence="2 3">HHB12029</strain>
    </source>
</reference>
<evidence type="ECO:0000313" key="2">
    <source>
        <dbReference type="EMBL" id="KZV77988.1"/>
    </source>
</evidence>
<dbReference type="EMBL" id="KV427249">
    <property type="protein sequence ID" value="KZV77988.1"/>
    <property type="molecule type" value="Genomic_DNA"/>
</dbReference>
<evidence type="ECO:0000313" key="3">
    <source>
        <dbReference type="Proteomes" id="UP000077266"/>
    </source>
</evidence>
<keyword evidence="3" id="KW-1185">Reference proteome</keyword>
<dbReference type="InParanoid" id="A0A166MG16"/>
<gene>
    <name evidence="2" type="ORF">EXIGLDRAFT_693213</name>
</gene>
<evidence type="ECO:0000256" key="1">
    <source>
        <dbReference type="SAM" id="MobiDB-lite"/>
    </source>
</evidence>
<protein>
    <submittedName>
        <fullName evidence="2">Uncharacterized protein</fullName>
    </submittedName>
</protein>
<name>A0A166MG16_EXIGL</name>
<feature type="non-terminal residue" evidence="2">
    <location>
        <position position="1"/>
    </location>
</feature>
<accession>A0A166MG16</accession>
<proteinExistence type="predicted"/>
<dbReference type="Proteomes" id="UP000077266">
    <property type="component" value="Unassembled WGS sequence"/>
</dbReference>
<dbReference type="AlphaFoldDB" id="A0A166MG16"/>
<organism evidence="2 3">
    <name type="scientific">Exidia glandulosa HHB12029</name>
    <dbReference type="NCBI Taxonomy" id="1314781"/>
    <lineage>
        <taxon>Eukaryota</taxon>
        <taxon>Fungi</taxon>
        <taxon>Dikarya</taxon>
        <taxon>Basidiomycota</taxon>
        <taxon>Agaricomycotina</taxon>
        <taxon>Agaricomycetes</taxon>
        <taxon>Auriculariales</taxon>
        <taxon>Exidiaceae</taxon>
        <taxon>Exidia</taxon>
    </lineage>
</organism>
<sequence length="164" mass="17856">RSWRSSVGSTSDSVSVRVMIIDRETGGFMGAMTWYGYYTHVQVTGITVMQLQEASDAASAGGRLFQSSLRAESLHERVLSLVLIWEDGREDPTHLTSKLPTEGESFGFLLLAPSTGLDTGKDTTARCARGGGKTQDEEYEPISSEPGPANCSVELRYSKNSERV</sequence>
<feature type="region of interest" description="Disordered" evidence="1">
    <location>
        <begin position="121"/>
        <end position="164"/>
    </location>
</feature>